<gene>
    <name evidence="8" type="ORF">GGR16_003350</name>
</gene>
<dbReference type="InterPro" id="IPR003439">
    <property type="entry name" value="ABC_transporter-like_ATP-bd"/>
</dbReference>
<evidence type="ECO:0000313" key="8">
    <source>
        <dbReference type="EMBL" id="MBB4018303.1"/>
    </source>
</evidence>
<evidence type="ECO:0000256" key="5">
    <source>
        <dbReference type="ARBA" id="ARBA00022967"/>
    </source>
</evidence>
<evidence type="ECO:0000256" key="2">
    <source>
        <dbReference type="ARBA" id="ARBA00022448"/>
    </source>
</evidence>
<reference evidence="8 9" key="1">
    <citation type="submission" date="2020-08" db="EMBL/GenBank/DDBJ databases">
        <title>Genomic Encyclopedia of Type Strains, Phase IV (KMG-IV): sequencing the most valuable type-strain genomes for metagenomic binning, comparative biology and taxonomic classification.</title>
        <authorList>
            <person name="Goeker M."/>
        </authorList>
    </citation>
    <scope>NUCLEOTIDE SEQUENCE [LARGE SCALE GENOMIC DNA]</scope>
    <source>
        <strain evidence="8 9">DSM 103737</strain>
    </source>
</reference>
<dbReference type="PROSITE" id="PS50893">
    <property type="entry name" value="ABC_TRANSPORTER_2"/>
    <property type="match status" value="1"/>
</dbReference>
<dbReference type="SUPFAM" id="SSF52540">
    <property type="entry name" value="P-loop containing nucleoside triphosphate hydrolases"/>
    <property type="match status" value="1"/>
</dbReference>
<evidence type="ECO:0000256" key="4">
    <source>
        <dbReference type="ARBA" id="ARBA00022840"/>
    </source>
</evidence>
<comment type="caution">
    <text evidence="8">The sequence shown here is derived from an EMBL/GenBank/DDBJ whole genome shotgun (WGS) entry which is preliminary data.</text>
</comment>
<evidence type="ECO:0000256" key="1">
    <source>
        <dbReference type="ARBA" id="ARBA00005417"/>
    </source>
</evidence>
<dbReference type="GO" id="GO:0005524">
    <property type="term" value="F:ATP binding"/>
    <property type="evidence" value="ECO:0007669"/>
    <property type="project" value="UniProtKB-KW"/>
</dbReference>
<evidence type="ECO:0000256" key="6">
    <source>
        <dbReference type="ARBA" id="ARBA00037066"/>
    </source>
</evidence>
<dbReference type="PANTHER" id="PTHR42794:SF1">
    <property type="entry name" value="HEMIN IMPORT ATP-BINDING PROTEIN HMUV"/>
    <property type="match status" value="1"/>
</dbReference>
<keyword evidence="5" id="KW-1278">Translocase</keyword>
<accession>A0A840C0I0</accession>
<dbReference type="Gene3D" id="3.40.50.300">
    <property type="entry name" value="P-loop containing nucleotide triphosphate hydrolases"/>
    <property type="match status" value="1"/>
</dbReference>
<keyword evidence="9" id="KW-1185">Reference proteome</keyword>
<dbReference type="PROSITE" id="PS00211">
    <property type="entry name" value="ABC_TRANSPORTER_1"/>
    <property type="match status" value="1"/>
</dbReference>
<dbReference type="CDD" id="cd03214">
    <property type="entry name" value="ABC_Iron-Siderophores_B12_Hemin"/>
    <property type="match status" value="1"/>
</dbReference>
<dbReference type="AlphaFoldDB" id="A0A840C0I0"/>
<keyword evidence="4 8" id="KW-0067">ATP-binding</keyword>
<proteinExistence type="inferred from homology"/>
<comment type="function">
    <text evidence="6">Part of the ABC transporter complex HmuTUV involved in hemin import. Responsible for energy coupling to the transport system.</text>
</comment>
<dbReference type="Proteomes" id="UP000577362">
    <property type="component" value="Unassembled WGS sequence"/>
</dbReference>
<dbReference type="RefSeq" id="WP_019402960.1">
    <property type="nucleotide sequence ID" value="NZ_JACIEN010000004.1"/>
</dbReference>
<dbReference type="PANTHER" id="PTHR42794">
    <property type="entry name" value="HEMIN IMPORT ATP-BINDING PROTEIN HMUV"/>
    <property type="match status" value="1"/>
</dbReference>
<evidence type="ECO:0000259" key="7">
    <source>
        <dbReference type="PROSITE" id="PS50893"/>
    </source>
</evidence>
<name>A0A840C0I0_9HYPH</name>
<keyword evidence="3" id="KW-0547">Nucleotide-binding</keyword>
<dbReference type="EMBL" id="JACIEN010000004">
    <property type="protein sequence ID" value="MBB4018303.1"/>
    <property type="molecule type" value="Genomic_DNA"/>
</dbReference>
<dbReference type="GO" id="GO:0016887">
    <property type="term" value="F:ATP hydrolysis activity"/>
    <property type="evidence" value="ECO:0007669"/>
    <property type="project" value="InterPro"/>
</dbReference>
<keyword evidence="2" id="KW-0813">Transport</keyword>
<protein>
    <submittedName>
        <fullName evidence="8">Iron complex transport system ATP-binding protein</fullName>
    </submittedName>
</protein>
<sequence length="260" mass="27423">MVSLEFVGVGVRYGRREILSGITTPPLRGGEVVAVIGPNAAGKSSLFRRIAGLTRGPGEVRVGSPTGRAPCYLPQDTAVNAVLTVHESVLLAKKQGGSWRVSDDELAAIDAVLRALAIEDLAFRSLGELSGGQRQLVSIAQTLAREPEIVLLDEPTSALDLHRQFEVLSLVRRLASERGLCVLISLHDLNQALQVADRVMVLAGGRLVALGPVAEVITPALLAEVYGIAARMERTASGAPYVVVEGSLKDAAAPRQSRAA</sequence>
<dbReference type="Pfam" id="PF00005">
    <property type="entry name" value="ABC_tran"/>
    <property type="match status" value="1"/>
</dbReference>
<evidence type="ECO:0000256" key="3">
    <source>
        <dbReference type="ARBA" id="ARBA00022741"/>
    </source>
</evidence>
<feature type="domain" description="ABC transporter" evidence="7">
    <location>
        <begin position="4"/>
        <end position="229"/>
    </location>
</feature>
<evidence type="ECO:0000313" key="9">
    <source>
        <dbReference type="Proteomes" id="UP000577362"/>
    </source>
</evidence>
<dbReference type="InterPro" id="IPR027417">
    <property type="entry name" value="P-loop_NTPase"/>
</dbReference>
<comment type="similarity">
    <text evidence="1">Belongs to the ABC transporter superfamily.</text>
</comment>
<organism evidence="8 9">
    <name type="scientific">Chelatococcus caeni</name>
    <dbReference type="NCBI Taxonomy" id="1348468"/>
    <lineage>
        <taxon>Bacteria</taxon>
        <taxon>Pseudomonadati</taxon>
        <taxon>Pseudomonadota</taxon>
        <taxon>Alphaproteobacteria</taxon>
        <taxon>Hyphomicrobiales</taxon>
        <taxon>Chelatococcaceae</taxon>
        <taxon>Chelatococcus</taxon>
    </lineage>
</organism>
<dbReference type="InterPro" id="IPR003593">
    <property type="entry name" value="AAA+_ATPase"/>
</dbReference>
<dbReference type="InterPro" id="IPR017871">
    <property type="entry name" value="ABC_transporter-like_CS"/>
</dbReference>
<dbReference type="SMART" id="SM00382">
    <property type="entry name" value="AAA"/>
    <property type="match status" value="1"/>
</dbReference>